<dbReference type="InterPro" id="IPR016181">
    <property type="entry name" value="Acyl_CoA_acyltransferase"/>
</dbReference>
<dbReference type="EMBL" id="BLXX01000001">
    <property type="protein sequence ID" value="GFO57869.1"/>
    <property type="molecule type" value="Genomic_DNA"/>
</dbReference>
<evidence type="ECO:0000313" key="2">
    <source>
        <dbReference type="Proteomes" id="UP000556026"/>
    </source>
</evidence>
<dbReference type="Proteomes" id="UP000556026">
    <property type="component" value="Unassembled WGS sequence"/>
</dbReference>
<name>A0A6V8MDT5_9BACT</name>
<accession>A0A6V8MDT5</accession>
<evidence type="ECO:0000313" key="1">
    <source>
        <dbReference type="EMBL" id="GFO57869.1"/>
    </source>
</evidence>
<gene>
    <name evidence="1" type="ORF">GMST_01940</name>
</gene>
<dbReference type="RefSeq" id="WP_183352728.1">
    <property type="nucleotide sequence ID" value="NZ_BLXX01000001.1"/>
</dbReference>
<dbReference type="AlphaFoldDB" id="A0A6V8MDT5"/>
<keyword evidence="2" id="KW-1185">Reference proteome</keyword>
<evidence type="ECO:0008006" key="3">
    <source>
        <dbReference type="Google" id="ProtNLM"/>
    </source>
</evidence>
<protein>
    <recommendedName>
        <fullName evidence="3">BioF2-like acetyltransferase domain-containing protein</fullName>
    </recommendedName>
</protein>
<organism evidence="1 2">
    <name type="scientific">Geomonas silvestris</name>
    <dbReference type="NCBI Taxonomy" id="2740184"/>
    <lineage>
        <taxon>Bacteria</taxon>
        <taxon>Pseudomonadati</taxon>
        <taxon>Thermodesulfobacteriota</taxon>
        <taxon>Desulfuromonadia</taxon>
        <taxon>Geobacterales</taxon>
        <taxon>Geobacteraceae</taxon>
        <taxon>Geomonas</taxon>
    </lineage>
</organism>
<proteinExistence type="predicted"/>
<sequence length="289" mass="33391">MHWEPMTVDEYAGYRLREGLKLVKVDGIWWMEPRPCFFLPLFLFREISPWSRRYPAKALLGGVMHLVPPETSSAATMNFHVHDDLQNYSLDTLSSRRRKITRNSLSRFTARPIVDLEEFVEAGYRVYQVFYRRTGYWYKKERIVKENFRSWAENLYRFPKICKLGIYLEGRLCAVETSYQVEDVVFGDNLFSDDVSLKLNVVDFITHELRQGAAQTEARYFFAGLPSGVPTLDNSKSKKGCKLLTLPAYCKINPLALALARVVMKDGYRKLVTVLAREEGQTAQSPGFA</sequence>
<comment type="caution">
    <text evidence="1">The sequence shown here is derived from an EMBL/GenBank/DDBJ whole genome shotgun (WGS) entry which is preliminary data.</text>
</comment>
<reference evidence="2" key="1">
    <citation type="submission" date="2020-06" db="EMBL/GenBank/DDBJ databases">
        <title>Draft genomic sequence of Geomonas sp. Red330.</title>
        <authorList>
            <person name="Itoh H."/>
            <person name="Zhenxing X."/>
            <person name="Ushijima N."/>
            <person name="Masuda Y."/>
            <person name="Shiratori Y."/>
            <person name="Senoo K."/>
        </authorList>
    </citation>
    <scope>NUCLEOTIDE SEQUENCE [LARGE SCALE GENOMIC DNA]</scope>
    <source>
        <strain evidence="2">Red330</strain>
    </source>
</reference>
<dbReference type="SUPFAM" id="SSF55729">
    <property type="entry name" value="Acyl-CoA N-acyltransferases (Nat)"/>
    <property type="match status" value="1"/>
</dbReference>